<evidence type="ECO:0000313" key="8">
    <source>
        <dbReference type="EMBL" id="KAL0418832.1"/>
    </source>
</evidence>
<keyword evidence="3" id="KW-0472">Membrane</keyword>
<evidence type="ECO:0000259" key="7">
    <source>
        <dbReference type="SMART" id="SM00382"/>
    </source>
</evidence>
<dbReference type="InterPro" id="IPR051701">
    <property type="entry name" value="Mito_OM_Translocase_MSP1"/>
</dbReference>
<dbReference type="InterPro" id="IPR027417">
    <property type="entry name" value="P-loop_NTPase"/>
</dbReference>
<dbReference type="InterPro" id="IPR041569">
    <property type="entry name" value="AAA_lid_3"/>
</dbReference>
<dbReference type="SUPFAM" id="SSF52540">
    <property type="entry name" value="P-loop containing nucleoside triphosphate hydrolases"/>
    <property type="match status" value="1"/>
</dbReference>
<dbReference type="GO" id="GO:0005524">
    <property type="term" value="F:ATP binding"/>
    <property type="evidence" value="ECO:0007669"/>
    <property type="project" value="UniProtKB-KW"/>
</dbReference>
<sequence>MVETRRSSSSSKRPLSSPSSPLPNGKRSKAAEASSSSTNDSPASEEVVGAAVPKELEAGSADLVISGGVKQSDDLAAEKSPEPAVEDDTVIDAEKGKSSGPSVNRGKKRQLKSDTGVAWGKLLSQCSQLPTCYPKKSGFVENVGKGQRKDVSLLRYVCMYLLVELQWSSSFTIYQQFQSSPYRCNVPSQNPHVVMHRPTFTVGQGRQCDLWVGDPTVSKSLCSLKHMEAEGGDSVTVLEITGKKGAVQVNGKVYPKDSTIPLNGGDEVVFSSSGKHAYIFQQLTNSGESATDMPPSVSILEAHGGPIKGLHIEARTGDPSTVAVASTLASLSHLSNELSLLPPSSRSGEDVQQGSEIPSVPTACEVPDNCVVDTEMKDTSVHNDGASESVVEKTGGPSPGLATDNLNIDAEIGKIVGENNDLRPVLHFLGPAAPDFDITGSLSRILDEHRGVRDQCKGCDPPISVSSRRQEFKDGLRQGVIECKNIDVSFENFPYYLSETTKNVLIASTYIHLKCNKFVKFTSDLPTVCPRILLSGPAGSEIYQETLTKALAKYFGARLLIVDTVLLPGGPMTKEVDSVKENPKPERASVFGKRTSAALHLRKPASSVEADITGGSAISTQAQPKQEASTASSKSYTFRKGDRVKYVGSLPSGFSPTQAPIRGPTYGYRGKVVLAFEENGSSKIGVRFDRTIPEGNDLGGLCEEDHGFFCAADLLRLDNSSGDDIDKLAINELFEVASVESKSSPLILFLKDIEKSMVGNPEAYAAFKIKLETLPENVVVIASHTQTDNRKEKSHPGGLLFTKFGSNQTALLDLAFPDNFGRLHDRSKEIPKTMKQLSRLFPNKVTIQIPQDETVLVDWKQQLDRDIERMKSHSNIGSIRLVLNRVGLDCPDLETLCIKDQALTSESAEKVIGWSLSHHFMHCSDASLRESKFVISSESMRYGLDILQGIQNENKSLKKSLKVTLEVSKVIRDFLFAMLFHITAPCEVIPPGDIGVTFDDIGALENVKETLKELVLPLQRPELFSKGQLTKPCKGILLFGPPGTGKTMLAKAVATEAGANFINISMSSITSKWFGEGEKYVKAVFTLASKIAPSVVFVDENEFMVNWDGLRTKDKERVLVLAATNRPFDLDEAVIRRLPRRLMVNLPDARNREKILKVILAKEELAPNVDLEAVASLTEGYSGSDLKNLCVTAAHCPIREILEKEKKEKALALAENRPLPALHSSADVRPDYG</sequence>
<dbReference type="Pfam" id="PF17862">
    <property type="entry name" value="AAA_lid_3"/>
    <property type="match status" value="1"/>
</dbReference>
<dbReference type="SUPFAM" id="SSF49879">
    <property type="entry name" value="SMAD/FHA domain"/>
    <property type="match status" value="1"/>
</dbReference>
<accession>A0AAW2UR11</accession>
<dbReference type="Gene3D" id="3.40.50.300">
    <property type="entry name" value="P-loop containing nucleotide triphosphate hydrolases"/>
    <property type="match status" value="2"/>
</dbReference>
<dbReference type="PANTHER" id="PTHR45644:SF73">
    <property type="entry name" value="AAA-TYPE ATPASE FAMILY PROTEIN"/>
    <property type="match status" value="1"/>
</dbReference>
<dbReference type="InterPro" id="IPR003959">
    <property type="entry name" value="ATPase_AAA_core"/>
</dbReference>
<keyword evidence="4" id="KW-0067">ATP-binding</keyword>
<evidence type="ECO:0000256" key="1">
    <source>
        <dbReference type="ARBA" id="ARBA00004572"/>
    </source>
</evidence>
<evidence type="ECO:0000256" key="3">
    <source>
        <dbReference type="ARBA" id="ARBA00022787"/>
    </source>
</evidence>
<dbReference type="CDD" id="cd00060">
    <property type="entry name" value="FHA"/>
    <property type="match status" value="1"/>
</dbReference>
<proteinExistence type="predicted"/>
<evidence type="ECO:0000256" key="5">
    <source>
        <dbReference type="ARBA" id="ARBA00023128"/>
    </source>
</evidence>
<dbReference type="Gene3D" id="2.60.200.20">
    <property type="match status" value="1"/>
</dbReference>
<protein>
    <submittedName>
        <fullName evidence="8">ATPase family AAA domain-containing protein 1</fullName>
    </submittedName>
</protein>
<dbReference type="Pfam" id="PF00004">
    <property type="entry name" value="AAA"/>
    <property type="match status" value="1"/>
</dbReference>
<name>A0AAW2UR11_SESRA</name>
<dbReference type="PROSITE" id="PS00674">
    <property type="entry name" value="AAA"/>
    <property type="match status" value="1"/>
</dbReference>
<dbReference type="EMBL" id="JACGWJ010000005">
    <property type="protein sequence ID" value="KAL0418832.1"/>
    <property type="molecule type" value="Genomic_DNA"/>
</dbReference>
<dbReference type="PANTHER" id="PTHR45644">
    <property type="entry name" value="AAA ATPASE, PUTATIVE (AFU_ORTHOLOGUE AFUA_2G12920)-RELATED-RELATED"/>
    <property type="match status" value="1"/>
</dbReference>
<dbReference type="InterPro" id="IPR008984">
    <property type="entry name" value="SMAD_FHA_dom_sf"/>
</dbReference>
<dbReference type="InterPro" id="IPR003960">
    <property type="entry name" value="ATPase_AAA_CS"/>
</dbReference>
<dbReference type="GO" id="GO:0005741">
    <property type="term" value="C:mitochondrial outer membrane"/>
    <property type="evidence" value="ECO:0007669"/>
    <property type="project" value="UniProtKB-SubCell"/>
</dbReference>
<feature type="region of interest" description="Disordered" evidence="6">
    <location>
        <begin position="340"/>
        <end position="364"/>
    </location>
</feature>
<dbReference type="Gene3D" id="1.10.8.60">
    <property type="match status" value="1"/>
</dbReference>
<feature type="region of interest" description="Disordered" evidence="6">
    <location>
        <begin position="1"/>
        <end position="53"/>
    </location>
</feature>
<organism evidence="8">
    <name type="scientific">Sesamum radiatum</name>
    <name type="common">Black benniseed</name>
    <dbReference type="NCBI Taxonomy" id="300843"/>
    <lineage>
        <taxon>Eukaryota</taxon>
        <taxon>Viridiplantae</taxon>
        <taxon>Streptophyta</taxon>
        <taxon>Embryophyta</taxon>
        <taxon>Tracheophyta</taxon>
        <taxon>Spermatophyta</taxon>
        <taxon>Magnoliopsida</taxon>
        <taxon>eudicotyledons</taxon>
        <taxon>Gunneridae</taxon>
        <taxon>Pentapetalae</taxon>
        <taxon>asterids</taxon>
        <taxon>lamiids</taxon>
        <taxon>Lamiales</taxon>
        <taxon>Pedaliaceae</taxon>
        <taxon>Sesamum</taxon>
    </lineage>
</organism>
<feature type="compositionally biased region" description="Low complexity" evidence="6">
    <location>
        <begin position="31"/>
        <end position="46"/>
    </location>
</feature>
<dbReference type="AlphaFoldDB" id="A0AAW2UR11"/>
<feature type="compositionally biased region" description="Low complexity" evidence="6">
    <location>
        <begin position="7"/>
        <end position="23"/>
    </location>
</feature>
<comment type="caution">
    <text evidence="8">The sequence shown here is derived from an EMBL/GenBank/DDBJ whole genome shotgun (WGS) entry which is preliminary data.</text>
</comment>
<dbReference type="Pfam" id="PF24933">
    <property type="entry name" value="DUF7751"/>
    <property type="match status" value="1"/>
</dbReference>
<feature type="compositionally biased region" description="Basic and acidic residues" evidence="6">
    <location>
        <begin position="72"/>
        <end position="81"/>
    </location>
</feature>
<feature type="region of interest" description="Disordered" evidence="6">
    <location>
        <begin position="72"/>
        <end position="111"/>
    </location>
</feature>
<comment type="subcellular location">
    <subcellularLocation>
        <location evidence="1">Mitochondrion outer membrane</location>
        <topology evidence="1">Single-pass membrane protein</topology>
    </subcellularLocation>
</comment>
<dbReference type="InterPro" id="IPR056653">
    <property type="entry name" value="DUF7751"/>
</dbReference>
<evidence type="ECO:0000256" key="2">
    <source>
        <dbReference type="ARBA" id="ARBA00022741"/>
    </source>
</evidence>
<dbReference type="GO" id="GO:0016887">
    <property type="term" value="F:ATP hydrolysis activity"/>
    <property type="evidence" value="ECO:0007669"/>
    <property type="project" value="InterPro"/>
</dbReference>
<feature type="region of interest" description="Disordered" evidence="6">
    <location>
        <begin position="380"/>
        <end position="404"/>
    </location>
</feature>
<keyword evidence="5" id="KW-0496">Mitochondrion</keyword>
<dbReference type="SMART" id="SM00382">
    <property type="entry name" value="AAA"/>
    <property type="match status" value="1"/>
</dbReference>
<gene>
    <name evidence="8" type="ORF">Sradi_1296700</name>
</gene>
<evidence type="ECO:0000256" key="4">
    <source>
        <dbReference type="ARBA" id="ARBA00022840"/>
    </source>
</evidence>
<reference evidence="8" key="2">
    <citation type="journal article" date="2024" name="Plant">
        <title>Genomic evolution and insights into agronomic trait innovations of Sesamum species.</title>
        <authorList>
            <person name="Miao H."/>
            <person name="Wang L."/>
            <person name="Qu L."/>
            <person name="Liu H."/>
            <person name="Sun Y."/>
            <person name="Le M."/>
            <person name="Wang Q."/>
            <person name="Wei S."/>
            <person name="Zheng Y."/>
            <person name="Lin W."/>
            <person name="Duan Y."/>
            <person name="Cao H."/>
            <person name="Xiong S."/>
            <person name="Wang X."/>
            <person name="Wei L."/>
            <person name="Li C."/>
            <person name="Ma Q."/>
            <person name="Ju M."/>
            <person name="Zhao R."/>
            <person name="Li G."/>
            <person name="Mu C."/>
            <person name="Tian Q."/>
            <person name="Mei H."/>
            <person name="Zhang T."/>
            <person name="Gao T."/>
            <person name="Zhang H."/>
        </authorList>
    </citation>
    <scope>NUCLEOTIDE SEQUENCE</scope>
    <source>
        <strain evidence="8">G02</strain>
    </source>
</reference>
<feature type="region of interest" description="Disordered" evidence="6">
    <location>
        <begin position="615"/>
        <end position="636"/>
    </location>
</feature>
<feature type="domain" description="AAA+ ATPase" evidence="7">
    <location>
        <begin position="1032"/>
        <end position="1148"/>
    </location>
</feature>
<dbReference type="InterPro" id="IPR003593">
    <property type="entry name" value="AAA+_ATPase"/>
</dbReference>
<keyword evidence="2" id="KW-0547">Nucleotide-binding</keyword>
<reference evidence="8" key="1">
    <citation type="submission" date="2020-06" db="EMBL/GenBank/DDBJ databases">
        <authorList>
            <person name="Li T."/>
            <person name="Hu X."/>
            <person name="Zhang T."/>
            <person name="Song X."/>
            <person name="Zhang H."/>
            <person name="Dai N."/>
            <person name="Sheng W."/>
            <person name="Hou X."/>
            <person name="Wei L."/>
        </authorList>
    </citation>
    <scope>NUCLEOTIDE SEQUENCE</scope>
    <source>
        <strain evidence="8">G02</strain>
        <tissue evidence="8">Leaf</tissue>
    </source>
</reference>
<keyword evidence="3" id="KW-1000">Mitochondrion outer membrane</keyword>
<evidence type="ECO:0000256" key="6">
    <source>
        <dbReference type="SAM" id="MobiDB-lite"/>
    </source>
</evidence>
<feature type="compositionally biased region" description="Polar residues" evidence="6">
    <location>
        <begin position="616"/>
        <end position="636"/>
    </location>
</feature>